<keyword evidence="4" id="KW-1185">Reference proteome</keyword>
<evidence type="ECO:0000256" key="1">
    <source>
        <dbReference type="SAM" id="Phobius"/>
    </source>
</evidence>
<dbReference type="OrthoDB" id="9807384at2"/>
<dbReference type="Proteomes" id="UP000028705">
    <property type="component" value="Unassembled WGS sequence"/>
</dbReference>
<gene>
    <name evidence="3" type="ORF">IW15_07245</name>
</gene>
<name>A0A086AA57_9FLAO</name>
<sequence length="300" mass="34913">MKLKKILLILSFFICANAFSQILSSQLEKSTIALGEINHLIIRIDNLDRRPVTSAPKNELLPFHFEEIKDNIGENYITYERKIEFSVYDEGKFTIPELEFNVGGKILKTIPYEIEVINTAQKADQINDIMNNKQVKLEAKDYWELYKWYVLAALSLIALIIAIIMFVKWGRKSKSDPVIATNQTLKELDSLKKKKYIEGGDYRSFYVELIDISRKFISKQYQLPADVLLTDDLIQLMKKNNTISQENEKIVEDVFLRGDLVKFAKSFPDQSAMEKDFTDIREFVKRSSKDLEFENLRKDA</sequence>
<keyword evidence="1" id="KW-0812">Transmembrane</keyword>
<evidence type="ECO:0000313" key="4">
    <source>
        <dbReference type="Proteomes" id="UP000028705"/>
    </source>
</evidence>
<dbReference type="EMBL" id="JPRH01000002">
    <property type="protein sequence ID" value="KFF13571.1"/>
    <property type="molecule type" value="Genomic_DNA"/>
</dbReference>
<dbReference type="AlphaFoldDB" id="A0A086AA57"/>
<evidence type="ECO:0000313" key="3">
    <source>
        <dbReference type="EMBL" id="KFF13571.1"/>
    </source>
</evidence>
<keyword evidence="1" id="KW-1133">Transmembrane helix</keyword>
<comment type="caution">
    <text evidence="3">The sequence shown here is derived from an EMBL/GenBank/DDBJ whole genome shotgun (WGS) entry which is preliminary data.</text>
</comment>
<feature type="chain" id="PRO_5001802465" description="BatD protein" evidence="2">
    <location>
        <begin position="21"/>
        <end position="300"/>
    </location>
</feature>
<keyword evidence="1" id="KW-0472">Membrane</keyword>
<feature type="transmembrane region" description="Helical" evidence="1">
    <location>
        <begin position="148"/>
        <end position="167"/>
    </location>
</feature>
<proteinExistence type="predicted"/>
<accession>A0A086AA57</accession>
<evidence type="ECO:0000256" key="2">
    <source>
        <dbReference type="SAM" id="SignalP"/>
    </source>
</evidence>
<protein>
    <recommendedName>
        <fullName evidence="5">BatD protein</fullName>
    </recommendedName>
</protein>
<reference evidence="3 4" key="1">
    <citation type="submission" date="2014-07" db="EMBL/GenBank/DDBJ databases">
        <title>Genome of Chryseobacterium soli DSM 19298.</title>
        <authorList>
            <person name="Stropko S.J."/>
            <person name="Pipes S.E."/>
            <person name="Newman J."/>
        </authorList>
    </citation>
    <scope>NUCLEOTIDE SEQUENCE [LARGE SCALE GENOMIC DNA]</scope>
    <source>
        <strain evidence="3 4">DSM 19298</strain>
    </source>
</reference>
<dbReference type="eggNOG" id="COG3088">
    <property type="taxonomic scope" value="Bacteria"/>
</dbReference>
<feature type="signal peptide" evidence="2">
    <location>
        <begin position="1"/>
        <end position="20"/>
    </location>
</feature>
<organism evidence="3 4">
    <name type="scientific">Chryseobacterium soli</name>
    <dbReference type="NCBI Taxonomy" id="445961"/>
    <lineage>
        <taxon>Bacteria</taxon>
        <taxon>Pseudomonadati</taxon>
        <taxon>Bacteroidota</taxon>
        <taxon>Flavobacteriia</taxon>
        <taxon>Flavobacteriales</taxon>
        <taxon>Weeksellaceae</taxon>
        <taxon>Chryseobacterium group</taxon>
        <taxon>Chryseobacterium</taxon>
    </lineage>
</organism>
<evidence type="ECO:0008006" key="5">
    <source>
        <dbReference type="Google" id="ProtNLM"/>
    </source>
</evidence>
<dbReference type="STRING" id="445961.IW15_07245"/>
<keyword evidence="2" id="KW-0732">Signal</keyword>